<reference evidence="2 3" key="1">
    <citation type="journal article" date="2020" name="Nature">
        <title>Six reference-quality genomes reveal evolution of bat adaptations.</title>
        <authorList>
            <person name="Jebb D."/>
            <person name="Huang Z."/>
            <person name="Pippel M."/>
            <person name="Hughes G.M."/>
            <person name="Lavrichenko K."/>
            <person name="Devanna P."/>
            <person name="Winkler S."/>
            <person name="Jermiin L.S."/>
            <person name="Skirmuntt E.C."/>
            <person name="Katzourakis A."/>
            <person name="Burkitt-Gray L."/>
            <person name="Ray D.A."/>
            <person name="Sullivan K.A.M."/>
            <person name="Roscito J.G."/>
            <person name="Kirilenko B.M."/>
            <person name="Davalos L.M."/>
            <person name="Corthals A.P."/>
            <person name="Power M.L."/>
            <person name="Jones G."/>
            <person name="Ransome R.D."/>
            <person name="Dechmann D.K.N."/>
            <person name="Locatelli A.G."/>
            <person name="Puechmaille S.J."/>
            <person name="Fedrigo O."/>
            <person name="Jarvis E.D."/>
            <person name="Hiller M."/>
            <person name="Vernes S.C."/>
            <person name="Myers E.W."/>
            <person name="Teeling E.C."/>
        </authorList>
    </citation>
    <scope>NUCLEOTIDE SEQUENCE [LARGE SCALE GENOMIC DNA]</scope>
    <source>
        <strain evidence="2">MRhiFer1</strain>
        <tissue evidence="2">Lung</tissue>
    </source>
</reference>
<organism evidence="2 3">
    <name type="scientific">Rhinolophus ferrumequinum</name>
    <name type="common">Greater horseshoe bat</name>
    <dbReference type="NCBI Taxonomy" id="59479"/>
    <lineage>
        <taxon>Eukaryota</taxon>
        <taxon>Metazoa</taxon>
        <taxon>Chordata</taxon>
        <taxon>Craniata</taxon>
        <taxon>Vertebrata</taxon>
        <taxon>Euteleostomi</taxon>
        <taxon>Mammalia</taxon>
        <taxon>Eutheria</taxon>
        <taxon>Laurasiatheria</taxon>
        <taxon>Chiroptera</taxon>
        <taxon>Yinpterochiroptera</taxon>
        <taxon>Rhinolophoidea</taxon>
        <taxon>Rhinolophidae</taxon>
        <taxon>Rhinolophinae</taxon>
        <taxon>Rhinolophus</taxon>
    </lineage>
</organism>
<evidence type="ECO:0000256" key="1">
    <source>
        <dbReference type="SAM" id="MobiDB-lite"/>
    </source>
</evidence>
<proteinExistence type="predicted"/>
<accession>A0A7J7WRJ7</accession>
<dbReference type="PANTHER" id="PTHR35680:SF1">
    <property type="entry name" value="NFAT ACTIVATION MOLECULE 1"/>
    <property type="match status" value="1"/>
</dbReference>
<dbReference type="GO" id="GO:0045121">
    <property type="term" value="C:membrane raft"/>
    <property type="evidence" value="ECO:0007669"/>
    <property type="project" value="TreeGrafter"/>
</dbReference>
<dbReference type="GO" id="GO:0050861">
    <property type="term" value="P:positive regulation of B cell receptor signaling pathway"/>
    <property type="evidence" value="ECO:0007669"/>
    <property type="project" value="InterPro"/>
</dbReference>
<gene>
    <name evidence="2" type="ORF">mRhiFer1_011792</name>
</gene>
<dbReference type="InterPro" id="IPR033549">
    <property type="entry name" value="NFAM1"/>
</dbReference>
<dbReference type="GO" id="GO:0001819">
    <property type="term" value="P:positive regulation of cytokine production"/>
    <property type="evidence" value="ECO:0007669"/>
    <property type="project" value="InterPro"/>
</dbReference>
<dbReference type="AlphaFoldDB" id="A0A7J7WRJ7"/>
<feature type="region of interest" description="Disordered" evidence="1">
    <location>
        <begin position="1"/>
        <end position="26"/>
    </location>
</feature>
<name>A0A7J7WRJ7_RHIFE</name>
<dbReference type="GO" id="GO:0045577">
    <property type="term" value="P:regulation of B cell differentiation"/>
    <property type="evidence" value="ECO:0007669"/>
    <property type="project" value="InterPro"/>
</dbReference>
<dbReference type="GO" id="GO:0050853">
    <property type="term" value="P:B cell receptor signaling pathway"/>
    <property type="evidence" value="ECO:0007669"/>
    <property type="project" value="TreeGrafter"/>
</dbReference>
<evidence type="ECO:0000313" key="3">
    <source>
        <dbReference type="Proteomes" id="UP000585614"/>
    </source>
</evidence>
<dbReference type="GO" id="GO:0004888">
    <property type="term" value="F:transmembrane signaling receptor activity"/>
    <property type="evidence" value="ECO:0007669"/>
    <property type="project" value="InterPro"/>
</dbReference>
<evidence type="ECO:0000313" key="2">
    <source>
        <dbReference type="EMBL" id="KAF6340024.1"/>
    </source>
</evidence>
<protein>
    <submittedName>
        <fullName evidence="2">NFAT activating protein with ITAM motif 1</fullName>
    </submittedName>
</protein>
<dbReference type="PANTHER" id="PTHR35680">
    <property type="entry name" value="NFAT ACTIVATION MOLECULE 1"/>
    <property type="match status" value="1"/>
</dbReference>
<dbReference type="Proteomes" id="UP000585614">
    <property type="component" value="Unassembled WGS sequence"/>
</dbReference>
<sequence>MQTPWKQPARKCPALSTASPEQPPAESFYTALQRQDTEVYACMQNEDNSPPFSWNLSQEKPHMFENDSDGNLVYENL</sequence>
<dbReference type="EMBL" id="JACAGC010000010">
    <property type="protein sequence ID" value="KAF6340024.1"/>
    <property type="molecule type" value="Genomic_DNA"/>
</dbReference>
<comment type="caution">
    <text evidence="2">The sequence shown here is derived from an EMBL/GenBank/DDBJ whole genome shotgun (WGS) entry which is preliminary data.</text>
</comment>